<name>K3WA33_GLOUD</name>
<evidence type="ECO:0000313" key="2">
    <source>
        <dbReference type="Proteomes" id="UP000019132"/>
    </source>
</evidence>
<keyword evidence="2" id="KW-1185">Reference proteome</keyword>
<dbReference type="AlphaFoldDB" id="K3WA33"/>
<dbReference type="HOGENOM" id="CLU_1912224_0_0_1"/>
<evidence type="ECO:0000313" key="1">
    <source>
        <dbReference type="EnsemblProtists" id="PYU1_T001824"/>
    </source>
</evidence>
<dbReference type="EnsemblProtists" id="PYU1_T001824">
    <property type="protein sequence ID" value="PYU1_T001824"/>
    <property type="gene ID" value="PYU1_G001822"/>
</dbReference>
<organism evidence="1 2">
    <name type="scientific">Globisporangium ultimum (strain ATCC 200006 / CBS 805.95 / DAOM BR144)</name>
    <name type="common">Pythium ultimum</name>
    <dbReference type="NCBI Taxonomy" id="431595"/>
    <lineage>
        <taxon>Eukaryota</taxon>
        <taxon>Sar</taxon>
        <taxon>Stramenopiles</taxon>
        <taxon>Oomycota</taxon>
        <taxon>Peronosporomycetes</taxon>
        <taxon>Pythiales</taxon>
        <taxon>Pythiaceae</taxon>
        <taxon>Globisporangium</taxon>
    </lineage>
</organism>
<accession>K3WA33</accession>
<dbReference type="Proteomes" id="UP000019132">
    <property type="component" value="Unassembled WGS sequence"/>
</dbReference>
<reference evidence="1" key="3">
    <citation type="submission" date="2015-02" db="UniProtKB">
        <authorList>
            <consortium name="EnsemblProtists"/>
        </authorList>
    </citation>
    <scope>IDENTIFICATION</scope>
    <source>
        <strain evidence="1">DAOM BR144</strain>
    </source>
</reference>
<protein>
    <submittedName>
        <fullName evidence="1">Uncharacterized protein</fullName>
    </submittedName>
</protein>
<reference evidence="2" key="2">
    <citation type="submission" date="2010-04" db="EMBL/GenBank/DDBJ databases">
        <authorList>
            <person name="Buell R."/>
            <person name="Hamilton J."/>
            <person name="Hostetler J."/>
        </authorList>
    </citation>
    <scope>NUCLEOTIDE SEQUENCE [LARGE SCALE GENOMIC DNA]</scope>
    <source>
        <strain evidence="2">DAOM:BR144</strain>
    </source>
</reference>
<dbReference type="VEuPathDB" id="FungiDB:PYU1_G001822"/>
<dbReference type="EMBL" id="GL376634">
    <property type="status" value="NOT_ANNOTATED_CDS"/>
    <property type="molecule type" value="Genomic_DNA"/>
</dbReference>
<dbReference type="InParanoid" id="K3WA33"/>
<reference evidence="2" key="1">
    <citation type="journal article" date="2010" name="Genome Biol.">
        <title>Genome sequence of the necrotrophic plant pathogen Pythium ultimum reveals original pathogenicity mechanisms and effector repertoire.</title>
        <authorList>
            <person name="Levesque C.A."/>
            <person name="Brouwer H."/>
            <person name="Cano L."/>
            <person name="Hamilton J.P."/>
            <person name="Holt C."/>
            <person name="Huitema E."/>
            <person name="Raffaele S."/>
            <person name="Robideau G.P."/>
            <person name="Thines M."/>
            <person name="Win J."/>
            <person name="Zerillo M.M."/>
            <person name="Beakes G.W."/>
            <person name="Boore J.L."/>
            <person name="Busam D."/>
            <person name="Dumas B."/>
            <person name="Ferriera S."/>
            <person name="Fuerstenberg S.I."/>
            <person name="Gachon C.M."/>
            <person name="Gaulin E."/>
            <person name="Govers F."/>
            <person name="Grenville-Briggs L."/>
            <person name="Horner N."/>
            <person name="Hostetler J."/>
            <person name="Jiang R.H."/>
            <person name="Johnson J."/>
            <person name="Krajaejun T."/>
            <person name="Lin H."/>
            <person name="Meijer H.J."/>
            <person name="Moore B."/>
            <person name="Morris P."/>
            <person name="Phuntmart V."/>
            <person name="Puiu D."/>
            <person name="Shetty J."/>
            <person name="Stajich J.E."/>
            <person name="Tripathy S."/>
            <person name="Wawra S."/>
            <person name="van West P."/>
            <person name="Whitty B.R."/>
            <person name="Coutinho P.M."/>
            <person name="Henrissat B."/>
            <person name="Martin F."/>
            <person name="Thomas P.D."/>
            <person name="Tyler B.M."/>
            <person name="De Vries R.P."/>
            <person name="Kamoun S."/>
            <person name="Yandell M."/>
            <person name="Tisserat N."/>
            <person name="Buell C.R."/>
        </authorList>
    </citation>
    <scope>NUCLEOTIDE SEQUENCE</scope>
    <source>
        <strain evidence="2">DAOM:BR144</strain>
    </source>
</reference>
<sequence>RLFLIIIGIVTTIVDVEVTKFVGVLVRSNDVKVVTQLLLLQVLLGQVLKVTLREWSNGRNVQFVLFARDLDGVTEHTDLATDLDAVVQELLERGRVKHTVIDWDGAVNGELEHLLLPDLLSLVLLSRKIAPRD</sequence>
<proteinExistence type="predicted"/>